<proteinExistence type="predicted"/>
<name>A0ABS8N4P5_9CLOT</name>
<dbReference type="Proteomes" id="UP001165422">
    <property type="component" value="Unassembled WGS sequence"/>
</dbReference>
<sequence>MNQAESLKSRHNKPLAERSESSAFGHQTLLISYHGITFIEYININCIDGNRMRKNPSKMSPTSIL</sequence>
<comment type="caution">
    <text evidence="2">The sequence shown here is derived from an EMBL/GenBank/DDBJ whole genome shotgun (WGS) entry which is preliminary data.</text>
</comment>
<gene>
    <name evidence="2" type="ORF">LN736_07795</name>
</gene>
<evidence type="ECO:0000313" key="3">
    <source>
        <dbReference type="Proteomes" id="UP001165422"/>
    </source>
</evidence>
<evidence type="ECO:0000256" key="1">
    <source>
        <dbReference type="SAM" id="MobiDB-lite"/>
    </source>
</evidence>
<dbReference type="EMBL" id="JAJJPB010000007">
    <property type="protein sequence ID" value="MCC9294757.1"/>
    <property type="molecule type" value="Genomic_DNA"/>
</dbReference>
<protein>
    <submittedName>
        <fullName evidence="2">Uncharacterized protein</fullName>
    </submittedName>
</protein>
<accession>A0ABS8N4P5</accession>
<evidence type="ECO:0000313" key="2">
    <source>
        <dbReference type="EMBL" id="MCC9294757.1"/>
    </source>
</evidence>
<dbReference type="RefSeq" id="WP_229981303.1">
    <property type="nucleotide sequence ID" value="NZ_JAJJPB010000007.1"/>
</dbReference>
<feature type="region of interest" description="Disordered" evidence="1">
    <location>
        <begin position="1"/>
        <end position="21"/>
    </location>
</feature>
<reference evidence="2" key="1">
    <citation type="submission" date="2021-11" db="EMBL/GenBank/DDBJ databases">
        <authorList>
            <person name="Qingchun L."/>
            <person name="Dong Z."/>
            <person name="Zongwei Q."/>
            <person name="Jia Z."/>
            <person name="Duotao L."/>
        </authorList>
    </citation>
    <scope>NUCLEOTIDE SEQUENCE</scope>
    <source>
        <strain evidence="2">WLY-B-L2</strain>
    </source>
</reference>
<keyword evidence="3" id="KW-1185">Reference proteome</keyword>
<organism evidence="2 3">
    <name type="scientific">Clostridium aromativorans</name>
    <dbReference type="NCBI Taxonomy" id="2836848"/>
    <lineage>
        <taxon>Bacteria</taxon>
        <taxon>Bacillati</taxon>
        <taxon>Bacillota</taxon>
        <taxon>Clostridia</taxon>
        <taxon>Eubacteriales</taxon>
        <taxon>Clostridiaceae</taxon>
        <taxon>Clostridium</taxon>
    </lineage>
</organism>